<gene>
    <name evidence="16" type="ORF">AKAME5_002208600</name>
</gene>
<dbReference type="PANTHER" id="PTHR24233">
    <property type="entry name" value="P2Y PURINOCEPTOR-RELATED G-PROTEIN COUPLED RECEPTOR"/>
    <property type="match status" value="1"/>
</dbReference>
<comment type="similarity">
    <text evidence="13">Belongs to the G-protein coupled receptor 1 family.</text>
</comment>
<sequence>MMAISHSRAGIYWSESEEKKRTAKTARLRITKATETKPFSTTSATTTFQPPNTSPSLITTKISEMNMTTTSYSKSGGPNALQIPLAVLYSIIFILGLTGNLVALWVFFCVHSKKNSVRVFLINIAFADLLLVACLPFRILYHTQDDKWTLHPILCKVVGNLFYMNMYISVTLLGLISVDRYLKIHRSTGMQHSLQSTKWSSALCAVVWMTSFVTSSAFLIPNKDQHNNLQNNTQSNRCFHYKKLIGVEWKAYINIFVIVVFWLVFISLVVSYGKIATRLLRTSQEKSDLPNAARYARTARKSFFILFVFTVCFVPYHIVRVFYIKTQLTPDIPDYWEDVADKANEVALVFSALNSCLDPVMYFLLSSSVRKEVLHLVGSVFCVRDVAGVSGSSSTMDMDGRNERVNKEQANISLTSDLKEKADTESNLAGFRVTLPVNHLIRTPDRDQMDNISSCLCPTTATLFFLPTVYTLLFLTALPGNALSLWVFLRCIPTVSPTHVYLSHLSISNLLLSLTTPFLAAYYAWGLVWTQSNVLCQVVLHGITPVLHINIYISIIILTWVALSRFAALIQHTHASRPSSCITLLPNAFFTRLTKASFASRVCFTVWAVTVGCIIVPITVYYSVKEAKSNNTSTAGGDGEAEKRVEVCYNPTVEIGGPVSAAFSVPLITVFFVCYVLVLLSYMTVLRHVRRSRRSTNVTTSHCLLGRVLRNIVVIQVVLSVCLLPYHIFKPIFIAMAHHQRQRTPAANSCHPLATFVELKNCLLLLAALRGSTDPVMYFLLDKTFRHQTLTLLGCNQSKPGGRAMQCSGTGGRFQTLTNQNRAGSSGAKTACFRQRLN</sequence>
<evidence type="ECO:0000256" key="12">
    <source>
        <dbReference type="ARBA" id="ARBA00045234"/>
    </source>
</evidence>
<evidence type="ECO:0000256" key="2">
    <source>
        <dbReference type="ARBA" id="ARBA00022475"/>
    </source>
</evidence>
<feature type="transmembrane region" description="Helical" evidence="14">
    <location>
        <begin position="549"/>
        <end position="570"/>
    </location>
</feature>
<feature type="domain" description="G-protein coupled receptors family 1 profile" evidence="15">
    <location>
        <begin position="480"/>
        <end position="778"/>
    </location>
</feature>
<keyword evidence="2" id="KW-1003">Cell membrane</keyword>
<protein>
    <recommendedName>
        <fullName evidence="11">Probable G-protein coupled receptor 34</fullName>
    </recommendedName>
</protein>
<feature type="transmembrane region" description="Helical" evidence="14">
    <location>
        <begin position="251"/>
        <end position="272"/>
    </location>
</feature>
<dbReference type="PANTHER" id="PTHR24233:SF1">
    <property type="entry name" value="G-PROTEIN COUPLED RECEPTOR 34-RELATED"/>
    <property type="match status" value="1"/>
</dbReference>
<dbReference type="AlphaFoldDB" id="A0AAD3ND03"/>
<evidence type="ECO:0000256" key="14">
    <source>
        <dbReference type="SAM" id="Phobius"/>
    </source>
</evidence>
<keyword evidence="3 13" id="KW-0812">Transmembrane</keyword>
<feature type="transmembrane region" description="Helical" evidence="14">
    <location>
        <begin position="120"/>
        <end position="141"/>
    </location>
</feature>
<evidence type="ECO:0000256" key="10">
    <source>
        <dbReference type="ARBA" id="ARBA00023224"/>
    </source>
</evidence>
<evidence type="ECO:0000256" key="4">
    <source>
        <dbReference type="ARBA" id="ARBA00022989"/>
    </source>
</evidence>
<evidence type="ECO:0000256" key="1">
    <source>
        <dbReference type="ARBA" id="ARBA00004651"/>
    </source>
</evidence>
<evidence type="ECO:0000259" key="15">
    <source>
        <dbReference type="PROSITE" id="PS50262"/>
    </source>
</evidence>
<dbReference type="PRINTS" id="PR00237">
    <property type="entry name" value="GPCRRHODOPSN"/>
</dbReference>
<dbReference type="PRINTS" id="PR01157">
    <property type="entry name" value="P2YPURNOCPTR"/>
</dbReference>
<evidence type="ECO:0000256" key="9">
    <source>
        <dbReference type="ARBA" id="ARBA00023180"/>
    </source>
</evidence>
<dbReference type="Pfam" id="PF00001">
    <property type="entry name" value="7tm_1"/>
    <property type="match status" value="2"/>
</dbReference>
<dbReference type="SUPFAM" id="SSF81321">
    <property type="entry name" value="Family A G protein-coupled receptor-like"/>
    <property type="match status" value="2"/>
</dbReference>
<feature type="transmembrane region" description="Helical" evidence="14">
    <location>
        <begin position="303"/>
        <end position="323"/>
    </location>
</feature>
<dbReference type="InterPro" id="IPR017452">
    <property type="entry name" value="GPCR_Rhodpsn_7TM"/>
</dbReference>
<dbReference type="Proteomes" id="UP001279410">
    <property type="component" value="Unassembled WGS sequence"/>
</dbReference>
<dbReference type="GO" id="GO:0005886">
    <property type="term" value="C:plasma membrane"/>
    <property type="evidence" value="ECO:0007669"/>
    <property type="project" value="UniProtKB-SubCell"/>
</dbReference>
<feature type="transmembrane region" description="Helical" evidence="14">
    <location>
        <begin position="602"/>
        <end position="624"/>
    </location>
</feature>
<dbReference type="PROSITE" id="PS50262">
    <property type="entry name" value="G_PROTEIN_RECEP_F1_2"/>
    <property type="match status" value="2"/>
</dbReference>
<feature type="transmembrane region" description="Helical" evidence="14">
    <location>
        <begin position="86"/>
        <end position="108"/>
    </location>
</feature>
<proteinExistence type="inferred from homology"/>
<dbReference type="PROSITE" id="PS00237">
    <property type="entry name" value="G_PROTEIN_RECEP_F1_1"/>
    <property type="match status" value="1"/>
</dbReference>
<dbReference type="FunFam" id="1.20.1070.10:FF:000150">
    <property type="entry name" value="probable G-protein coupled receptor 34"/>
    <property type="match status" value="1"/>
</dbReference>
<evidence type="ECO:0000256" key="11">
    <source>
        <dbReference type="ARBA" id="ARBA00035691"/>
    </source>
</evidence>
<keyword evidence="6 14" id="KW-0472">Membrane</keyword>
<keyword evidence="9" id="KW-0325">Glycoprotein</keyword>
<feature type="domain" description="G-protein coupled receptors family 1 profile" evidence="15">
    <location>
        <begin position="99"/>
        <end position="362"/>
    </location>
</feature>
<dbReference type="EMBL" id="BRZM01000433">
    <property type="protein sequence ID" value="GLD70768.1"/>
    <property type="molecule type" value="Genomic_DNA"/>
</dbReference>
<evidence type="ECO:0000256" key="13">
    <source>
        <dbReference type="RuleBase" id="RU000688"/>
    </source>
</evidence>
<keyword evidence="4 14" id="KW-1133">Transmembrane helix</keyword>
<feature type="transmembrane region" description="Helical" evidence="14">
    <location>
        <begin position="510"/>
        <end position="529"/>
    </location>
</feature>
<feature type="transmembrane region" description="Helical" evidence="14">
    <location>
        <begin position="708"/>
        <end position="729"/>
    </location>
</feature>
<feature type="transmembrane region" description="Helical" evidence="14">
    <location>
        <begin position="661"/>
        <end position="687"/>
    </location>
</feature>
<organism evidence="16 17">
    <name type="scientific">Lates japonicus</name>
    <name type="common">Japanese lates</name>
    <dbReference type="NCBI Taxonomy" id="270547"/>
    <lineage>
        <taxon>Eukaryota</taxon>
        <taxon>Metazoa</taxon>
        <taxon>Chordata</taxon>
        <taxon>Craniata</taxon>
        <taxon>Vertebrata</taxon>
        <taxon>Euteleostomi</taxon>
        <taxon>Actinopterygii</taxon>
        <taxon>Neopterygii</taxon>
        <taxon>Teleostei</taxon>
        <taxon>Neoteleostei</taxon>
        <taxon>Acanthomorphata</taxon>
        <taxon>Carangaria</taxon>
        <taxon>Carangaria incertae sedis</taxon>
        <taxon>Centropomidae</taxon>
        <taxon>Lates</taxon>
    </lineage>
</organism>
<dbReference type="InterPro" id="IPR000276">
    <property type="entry name" value="GPCR_Rhodpsn"/>
</dbReference>
<reference evidence="16" key="1">
    <citation type="submission" date="2022-08" db="EMBL/GenBank/DDBJ databases">
        <title>Genome sequencing of akame (Lates japonicus).</title>
        <authorList>
            <person name="Hashiguchi Y."/>
            <person name="Takahashi H."/>
        </authorList>
    </citation>
    <scope>NUCLEOTIDE SEQUENCE</scope>
    <source>
        <strain evidence="16">Kochi</strain>
    </source>
</reference>
<evidence type="ECO:0000256" key="5">
    <source>
        <dbReference type="ARBA" id="ARBA00023040"/>
    </source>
</evidence>
<keyword evidence="7" id="KW-1015">Disulfide bond</keyword>
<dbReference type="GO" id="GO:0045028">
    <property type="term" value="F:G protein-coupled purinergic nucleotide receptor activity"/>
    <property type="evidence" value="ECO:0007669"/>
    <property type="project" value="TreeGrafter"/>
</dbReference>
<evidence type="ECO:0000256" key="3">
    <source>
        <dbReference type="ARBA" id="ARBA00022692"/>
    </source>
</evidence>
<keyword evidence="17" id="KW-1185">Reference proteome</keyword>
<comment type="function">
    <text evidence="12">G-protein-coupled receptor of lysophosphatidylserine (LysoPS) that plays different roles in immune response. Acts a damage-sensing receptor that triggers tissue repair upon recognition of dying neutrophils. Mechanistically, apoptotic neutrophils release lysophosphatydilserine that are recognized by type 3 innate lymphoid cells (ILC3s) via GPR34, which activates downstream PI3K-AKT and RAS-ERK signaling pathways leading to STAT3 activation and IL-22 production. Plays an important role in microglial function, controlling morphology and phagocytosis.</text>
</comment>
<feature type="transmembrane region" description="Helical" evidence="14">
    <location>
        <begin position="463"/>
        <end position="489"/>
    </location>
</feature>
<evidence type="ECO:0000256" key="6">
    <source>
        <dbReference type="ARBA" id="ARBA00023136"/>
    </source>
</evidence>
<evidence type="ECO:0000313" key="16">
    <source>
        <dbReference type="EMBL" id="GLD70768.1"/>
    </source>
</evidence>
<evidence type="ECO:0000256" key="7">
    <source>
        <dbReference type="ARBA" id="ARBA00023157"/>
    </source>
</evidence>
<dbReference type="Gene3D" id="1.20.1070.10">
    <property type="entry name" value="Rhodopsin 7-helix transmembrane proteins"/>
    <property type="match status" value="2"/>
</dbReference>
<keyword evidence="8 13" id="KW-0675">Receptor</keyword>
<keyword evidence="10 13" id="KW-0807">Transducer</keyword>
<name>A0AAD3ND03_LATJO</name>
<evidence type="ECO:0000313" key="17">
    <source>
        <dbReference type="Proteomes" id="UP001279410"/>
    </source>
</evidence>
<accession>A0AAD3ND03</accession>
<keyword evidence="5 13" id="KW-0297">G-protein coupled receptor</keyword>
<evidence type="ECO:0000256" key="8">
    <source>
        <dbReference type="ARBA" id="ARBA00023170"/>
    </source>
</evidence>
<comment type="subcellular location">
    <subcellularLocation>
        <location evidence="1">Cell membrane</location>
        <topology evidence="1">Multi-pass membrane protein</topology>
    </subcellularLocation>
</comment>
<comment type="caution">
    <text evidence="16">The sequence shown here is derived from an EMBL/GenBank/DDBJ whole genome shotgun (WGS) entry which is preliminary data.</text>
</comment>
<feature type="transmembrane region" description="Helical" evidence="14">
    <location>
        <begin position="161"/>
        <end position="178"/>
    </location>
</feature>
<feature type="transmembrane region" description="Helical" evidence="14">
    <location>
        <begin position="199"/>
        <end position="220"/>
    </location>
</feature>